<feature type="chain" id="PRO_5013383423" evidence="1">
    <location>
        <begin position="19"/>
        <end position="188"/>
    </location>
</feature>
<protein>
    <submittedName>
        <fullName evidence="2">Uncharacterized protein</fullName>
    </submittedName>
</protein>
<dbReference type="Proteomes" id="UP000185839">
    <property type="component" value="Unassembled WGS sequence"/>
</dbReference>
<evidence type="ECO:0000313" key="3">
    <source>
        <dbReference type="Proteomes" id="UP000185839"/>
    </source>
</evidence>
<dbReference type="EMBL" id="FTOI01000009">
    <property type="protein sequence ID" value="SIS86510.1"/>
    <property type="molecule type" value="Genomic_DNA"/>
</dbReference>
<evidence type="ECO:0000313" key="2">
    <source>
        <dbReference type="EMBL" id="SIS86510.1"/>
    </source>
</evidence>
<gene>
    <name evidence="2" type="ORF">SAMN05421789_10934</name>
</gene>
<keyword evidence="3" id="KW-1185">Reference proteome</keyword>
<dbReference type="OrthoDB" id="982449at2"/>
<evidence type="ECO:0000256" key="1">
    <source>
        <dbReference type="SAM" id="SignalP"/>
    </source>
</evidence>
<organism evidence="2 3">
    <name type="scientific">Kaistella chaponensis</name>
    <dbReference type="NCBI Taxonomy" id="713588"/>
    <lineage>
        <taxon>Bacteria</taxon>
        <taxon>Pseudomonadati</taxon>
        <taxon>Bacteroidota</taxon>
        <taxon>Flavobacteriia</taxon>
        <taxon>Flavobacteriales</taxon>
        <taxon>Weeksellaceae</taxon>
        <taxon>Chryseobacterium group</taxon>
        <taxon>Kaistella</taxon>
    </lineage>
</organism>
<dbReference type="AlphaFoldDB" id="A0A1N7MKF7"/>
<reference evidence="3" key="1">
    <citation type="submission" date="2017-01" db="EMBL/GenBank/DDBJ databases">
        <authorList>
            <person name="Varghese N."/>
            <person name="Submissions S."/>
        </authorList>
    </citation>
    <scope>NUCLEOTIDE SEQUENCE [LARGE SCALE GENOMIC DNA]</scope>
    <source>
        <strain evidence="3">DSM 23145</strain>
    </source>
</reference>
<accession>A0A1N7MKF7</accession>
<sequence length="188" mass="22206">MKKLFLFLSFISFVPFFAQDLRTEIENQFRDYNNLLIEKKFEKALQLYGNEDFLKRFPIEQLVEKMNKMFSSPEIDFHLAAPENIVVSDKVIDQNEKKFVKIDFQQKLEMKFNDAELNRDNLLAALQKTFGNEQVKYEDKTGFFLVNTVKTAVANSSDLKNWKFTVLEQKQIPILIGFIPEQFLKDLK</sequence>
<name>A0A1N7MKF7_9FLAO</name>
<keyword evidence="1" id="KW-0732">Signal</keyword>
<dbReference type="STRING" id="713588.SAMN05421789_10934"/>
<dbReference type="RefSeq" id="WP_076387356.1">
    <property type="nucleotide sequence ID" value="NZ_FTOI01000009.1"/>
</dbReference>
<proteinExistence type="predicted"/>
<feature type="signal peptide" evidence="1">
    <location>
        <begin position="1"/>
        <end position="18"/>
    </location>
</feature>